<evidence type="ECO:0000313" key="1">
    <source>
        <dbReference type="EMBL" id="GAA0748802.1"/>
    </source>
</evidence>
<gene>
    <name evidence="1" type="ORF">GCM10008906_39360</name>
</gene>
<dbReference type="EMBL" id="BAAACG010000023">
    <property type="protein sequence ID" value="GAA0748802.1"/>
    <property type="molecule type" value="Genomic_DNA"/>
</dbReference>
<evidence type="ECO:0000313" key="2">
    <source>
        <dbReference type="Proteomes" id="UP001501510"/>
    </source>
</evidence>
<comment type="caution">
    <text evidence="1">The sequence shown here is derived from an EMBL/GenBank/DDBJ whole genome shotgun (WGS) entry which is preliminary data.</text>
</comment>
<reference evidence="2" key="1">
    <citation type="journal article" date="2019" name="Int. J. Syst. Evol. Microbiol.">
        <title>The Global Catalogue of Microorganisms (GCM) 10K type strain sequencing project: providing services to taxonomists for standard genome sequencing and annotation.</title>
        <authorList>
            <consortium name="The Broad Institute Genomics Platform"/>
            <consortium name="The Broad Institute Genome Sequencing Center for Infectious Disease"/>
            <person name="Wu L."/>
            <person name="Ma J."/>
        </authorList>
    </citation>
    <scope>NUCLEOTIDE SEQUENCE [LARGE SCALE GENOMIC DNA]</scope>
    <source>
        <strain evidence="2">JCM 1407</strain>
    </source>
</reference>
<proteinExistence type="predicted"/>
<dbReference type="RefSeq" id="WP_343764669.1">
    <property type="nucleotide sequence ID" value="NZ_BAAACG010000023.1"/>
</dbReference>
<accession>A0ABP3V5M9</accession>
<name>A0ABP3V5M9_9CLOT</name>
<dbReference type="Proteomes" id="UP001501510">
    <property type="component" value="Unassembled WGS sequence"/>
</dbReference>
<keyword evidence="2" id="KW-1185">Reference proteome</keyword>
<sequence>MKNYEKLTGFVPVEELQETADELKEAGGFTALACAVSGAVTVALSVVGCPTGACSGHC</sequence>
<protein>
    <submittedName>
        <fullName evidence="1">Uncharacterized protein</fullName>
    </submittedName>
</protein>
<dbReference type="NCBIfam" id="NF038161">
    <property type="entry name" value="lant_II_LchA2"/>
    <property type="match status" value="1"/>
</dbReference>
<organism evidence="1 2">
    <name type="scientific">Clostridium oceanicum</name>
    <dbReference type="NCBI Taxonomy" id="1543"/>
    <lineage>
        <taxon>Bacteria</taxon>
        <taxon>Bacillati</taxon>
        <taxon>Bacillota</taxon>
        <taxon>Clostridia</taxon>
        <taxon>Eubacteriales</taxon>
        <taxon>Clostridiaceae</taxon>
        <taxon>Clostridium</taxon>
    </lineage>
</organism>